<feature type="transmembrane region" description="Helical" evidence="1">
    <location>
        <begin position="101"/>
        <end position="134"/>
    </location>
</feature>
<comment type="caution">
    <text evidence="2">The sequence shown here is derived from an EMBL/GenBank/DDBJ whole genome shotgun (WGS) entry which is preliminary data.</text>
</comment>
<name>A0A936TEZ7_9ACTN</name>
<reference evidence="2 3" key="1">
    <citation type="submission" date="2020-10" db="EMBL/GenBank/DDBJ databases">
        <title>Connecting structure to function with the recovery of over 1000 high-quality activated sludge metagenome-assembled genomes encoding full-length rRNA genes using long-read sequencing.</title>
        <authorList>
            <person name="Singleton C.M."/>
            <person name="Petriglieri F."/>
            <person name="Kristensen J.M."/>
            <person name="Kirkegaard R.H."/>
            <person name="Michaelsen T.Y."/>
            <person name="Andersen M.H."/>
            <person name="Karst S.M."/>
            <person name="Dueholm M.S."/>
            <person name="Nielsen P.H."/>
            <person name="Albertsen M."/>
        </authorList>
    </citation>
    <scope>NUCLEOTIDE SEQUENCE [LARGE SCALE GENOMIC DNA]</scope>
    <source>
        <strain evidence="2">Lyne_18-Q3-R50-59_MAXAC.006</strain>
    </source>
</reference>
<keyword evidence="1" id="KW-0812">Transmembrane</keyword>
<gene>
    <name evidence="2" type="ORF">IPN02_04025</name>
</gene>
<evidence type="ECO:0000313" key="3">
    <source>
        <dbReference type="Proteomes" id="UP000727993"/>
    </source>
</evidence>
<proteinExistence type="predicted"/>
<feature type="transmembrane region" description="Helical" evidence="1">
    <location>
        <begin position="21"/>
        <end position="40"/>
    </location>
</feature>
<keyword evidence="1" id="KW-1133">Transmembrane helix</keyword>
<accession>A0A936TEZ7</accession>
<dbReference type="EMBL" id="JADJZA010000001">
    <property type="protein sequence ID" value="MBK9296040.1"/>
    <property type="molecule type" value="Genomic_DNA"/>
</dbReference>
<evidence type="ECO:0008006" key="4">
    <source>
        <dbReference type="Google" id="ProtNLM"/>
    </source>
</evidence>
<protein>
    <recommendedName>
        <fullName evidence="4">ABC transporter permease</fullName>
    </recommendedName>
</protein>
<dbReference type="AlphaFoldDB" id="A0A936TEZ7"/>
<evidence type="ECO:0000313" key="2">
    <source>
        <dbReference type="EMBL" id="MBK9296040.1"/>
    </source>
</evidence>
<feature type="transmembrane region" description="Helical" evidence="1">
    <location>
        <begin position="146"/>
        <end position="167"/>
    </location>
</feature>
<evidence type="ECO:0000256" key="1">
    <source>
        <dbReference type="SAM" id="Phobius"/>
    </source>
</evidence>
<organism evidence="2 3">
    <name type="scientific">Candidatus Neomicrothrix subdominans</name>
    <dbReference type="NCBI Taxonomy" id="2954438"/>
    <lineage>
        <taxon>Bacteria</taxon>
        <taxon>Bacillati</taxon>
        <taxon>Actinomycetota</taxon>
        <taxon>Acidimicrobiia</taxon>
        <taxon>Acidimicrobiales</taxon>
        <taxon>Microthrixaceae</taxon>
        <taxon>Candidatus Neomicrothrix</taxon>
    </lineage>
</organism>
<keyword evidence="1" id="KW-0472">Membrane</keyword>
<feature type="transmembrane region" description="Helical" evidence="1">
    <location>
        <begin position="222"/>
        <end position="242"/>
    </location>
</feature>
<dbReference type="Proteomes" id="UP000727993">
    <property type="component" value="Unassembled WGS sequence"/>
</dbReference>
<feature type="transmembrane region" description="Helical" evidence="1">
    <location>
        <begin position="60"/>
        <end position="80"/>
    </location>
</feature>
<sequence>MTMRRLVRSEFRKLTSTKMPLAFLGVLLAFAVINAVIVVAGTDMDGSKTFISTAADQQSLVAFAANGFILAALFGAIAVAREYGHHTVIPMFLASPRRHRAVGAQLGAVAVGGAVLSVVGTALTIAAVALALPTTDYGFLLSAGNVLRLLGAAAFAGAAGAVFGAGFGSIVRSVGGAVTGTTIALIIAPPLIVQMANDTASWMPNILANVLAGAGTDVSTPAALAALATWALVPAAIGLVAVERRDVV</sequence>
<feature type="transmembrane region" description="Helical" evidence="1">
    <location>
        <begin position="174"/>
        <end position="193"/>
    </location>
</feature>